<dbReference type="PANTHER" id="PTHR42781">
    <property type="entry name" value="SPERMIDINE/PUTRESCINE IMPORT ATP-BINDING PROTEIN POTA"/>
    <property type="match status" value="1"/>
</dbReference>
<dbReference type="EMBL" id="JBDXMI010000001">
    <property type="protein sequence ID" value="MEO9383679.1"/>
    <property type="molecule type" value="Genomic_DNA"/>
</dbReference>
<keyword evidence="2" id="KW-0472">Membrane</keyword>
<dbReference type="PANTHER" id="PTHR42781:SF4">
    <property type="entry name" value="SPERMIDINE_PUTRESCINE IMPORT ATP-BINDING PROTEIN POTA"/>
    <property type="match status" value="1"/>
</dbReference>
<dbReference type="RefSeq" id="WP_114062428.1">
    <property type="nucleotide sequence ID" value="NZ_CP029495.1"/>
</dbReference>
<dbReference type="InterPro" id="IPR013611">
    <property type="entry name" value="Transp-assoc_OB_typ2"/>
</dbReference>
<dbReference type="InterPro" id="IPR017666">
    <property type="entry name" value="AminoethylPonate_ABC_PhnT2"/>
</dbReference>
<dbReference type="Proteomes" id="UP001462502">
    <property type="component" value="Unassembled WGS sequence"/>
</dbReference>
<keyword evidence="3" id="KW-0547">Nucleotide-binding</keyword>
<dbReference type="InterPro" id="IPR003439">
    <property type="entry name" value="ABC_transporter-like_ATP-bd"/>
</dbReference>
<protein>
    <submittedName>
        <fullName evidence="6">2-aminoethylphosphonate ABC transporter ATP-binding protein</fullName>
    </submittedName>
</protein>
<dbReference type="InterPro" id="IPR008995">
    <property type="entry name" value="Mo/tungstate-bd_C_term_dom"/>
</dbReference>
<comment type="caution">
    <text evidence="6">The sequence shown here is derived from an EMBL/GenBank/DDBJ whole genome shotgun (WGS) entry which is preliminary data.</text>
</comment>
<keyword evidence="7" id="KW-1185">Reference proteome</keyword>
<keyword evidence="2" id="KW-1003">Cell membrane</keyword>
<dbReference type="SMART" id="SM00382">
    <property type="entry name" value="AAA"/>
    <property type="match status" value="1"/>
</dbReference>
<dbReference type="SUPFAM" id="SSF52540">
    <property type="entry name" value="P-loop containing nucleoside triphosphate hydrolases"/>
    <property type="match status" value="1"/>
</dbReference>
<dbReference type="Gene3D" id="3.40.50.300">
    <property type="entry name" value="P-loop containing nucleotide triphosphate hydrolases"/>
    <property type="match status" value="1"/>
</dbReference>
<dbReference type="InterPro" id="IPR017871">
    <property type="entry name" value="ABC_transporter-like_CS"/>
</dbReference>
<sequence>MKPADHLSGLSEHLSVHGLSRRFGAFTALDQASLSIRKGEFVCLLGPSGCGKTTLLRLIAGLDLPDAGTIRLSGRDITRAAPAKRDYGIVFQSYALFPNLTVADNIAYGLAPRRDKAGHARRVRELLDIVGLPGSEGKYPSQLSGGQQQRVALARALASSPGLLLLDEPLSALDARVRVRLRDELKGLQKRLGVTTLMVTHDQEEALAIADRVAVMNAGRIEQVGAPAEIYRSPASRFVAEFVGEANWLPAERRGEREAAVGHCVFQLSRDAPAAGPLTLFIRPEDVIIKPRWEPAANTFLARVEDVAFGGPMTRVRLRPEGMPGLALRAEVCPSMLNRQPLLPGEIVPVALPAAQLRAYSGEAAC</sequence>
<evidence type="ECO:0000259" key="5">
    <source>
        <dbReference type="PROSITE" id="PS50893"/>
    </source>
</evidence>
<evidence type="ECO:0000256" key="1">
    <source>
        <dbReference type="ARBA" id="ARBA00022448"/>
    </source>
</evidence>
<proteinExistence type="predicted"/>
<dbReference type="SUPFAM" id="SSF50331">
    <property type="entry name" value="MOP-like"/>
    <property type="match status" value="1"/>
</dbReference>
<accession>A0ABV0ISG4</accession>
<dbReference type="InterPro" id="IPR050093">
    <property type="entry name" value="ABC_SmlMolc_Importer"/>
</dbReference>
<name>A0ABV0ISG4_9NEIS</name>
<evidence type="ECO:0000313" key="7">
    <source>
        <dbReference type="Proteomes" id="UP001462502"/>
    </source>
</evidence>
<dbReference type="NCBIfam" id="TIGR03265">
    <property type="entry name" value="PhnT2"/>
    <property type="match status" value="1"/>
</dbReference>
<keyword evidence="4 6" id="KW-0067">ATP-binding</keyword>
<evidence type="ECO:0000313" key="6">
    <source>
        <dbReference type="EMBL" id="MEO9383679.1"/>
    </source>
</evidence>
<dbReference type="InterPro" id="IPR027417">
    <property type="entry name" value="P-loop_NTPase"/>
</dbReference>
<organism evidence="6 7">
    <name type="scientific">Chromobacterium phragmitis</name>
    <dbReference type="NCBI Taxonomy" id="2202141"/>
    <lineage>
        <taxon>Bacteria</taxon>
        <taxon>Pseudomonadati</taxon>
        <taxon>Pseudomonadota</taxon>
        <taxon>Betaproteobacteria</taxon>
        <taxon>Neisseriales</taxon>
        <taxon>Chromobacteriaceae</taxon>
        <taxon>Chromobacterium</taxon>
    </lineage>
</organism>
<evidence type="ECO:0000256" key="3">
    <source>
        <dbReference type="ARBA" id="ARBA00022741"/>
    </source>
</evidence>
<dbReference type="PROSITE" id="PS00211">
    <property type="entry name" value="ABC_TRANSPORTER_1"/>
    <property type="match status" value="1"/>
</dbReference>
<evidence type="ECO:0000256" key="2">
    <source>
        <dbReference type="ARBA" id="ARBA00022475"/>
    </source>
</evidence>
<evidence type="ECO:0000256" key="4">
    <source>
        <dbReference type="ARBA" id="ARBA00022840"/>
    </source>
</evidence>
<dbReference type="GO" id="GO:0005524">
    <property type="term" value="F:ATP binding"/>
    <property type="evidence" value="ECO:0007669"/>
    <property type="project" value="UniProtKB-KW"/>
</dbReference>
<reference evidence="6 7" key="1">
    <citation type="submission" date="2024-05" db="EMBL/GenBank/DDBJ databases">
        <authorList>
            <person name="De Oliveira J.P."/>
            <person name="Noriler S.A."/>
            <person name="De Oliveira A.G."/>
            <person name="Sipoli D.S."/>
        </authorList>
    </citation>
    <scope>NUCLEOTIDE SEQUENCE [LARGE SCALE GENOMIC DNA]</scope>
    <source>
        <strain evidence="6 7">LABIM192</strain>
    </source>
</reference>
<dbReference type="Pfam" id="PF00005">
    <property type="entry name" value="ABC_tran"/>
    <property type="match status" value="1"/>
</dbReference>
<dbReference type="InterPro" id="IPR003593">
    <property type="entry name" value="AAA+_ATPase"/>
</dbReference>
<dbReference type="PROSITE" id="PS50893">
    <property type="entry name" value="ABC_TRANSPORTER_2"/>
    <property type="match status" value="1"/>
</dbReference>
<dbReference type="Pfam" id="PF08402">
    <property type="entry name" value="TOBE_2"/>
    <property type="match status" value="1"/>
</dbReference>
<gene>
    <name evidence="6" type="ORF">ABI908_06040</name>
</gene>
<keyword evidence="1" id="KW-0813">Transport</keyword>
<feature type="domain" description="ABC transporter" evidence="5">
    <location>
        <begin position="14"/>
        <end position="243"/>
    </location>
</feature>